<feature type="transmembrane region" description="Helical" evidence="5">
    <location>
        <begin position="31"/>
        <end position="49"/>
    </location>
</feature>
<feature type="transmembrane region" description="Helical" evidence="5">
    <location>
        <begin position="117"/>
        <end position="139"/>
    </location>
</feature>
<feature type="transmembrane region" description="Helical" evidence="5">
    <location>
        <begin position="307"/>
        <end position="325"/>
    </location>
</feature>
<dbReference type="PANTHER" id="PTHR32507">
    <property type="entry name" value="NA(+)/H(+) ANTIPORTER 1"/>
    <property type="match status" value="1"/>
</dbReference>
<evidence type="ECO:0000313" key="7">
    <source>
        <dbReference type="Proteomes" id="UP000290848"/>
    </source>
</evidence>
<evidence type="ECO:0000256" key="4">
    <source>
        <dbReference type="ARBA" id="ARBA00023065"/>
    </source>
</evidence>
<comment type="subcellular location">
    <subcellularLocation>
        <location evidence="1">Cell membrane</location>
        <topology evidence="1">Multi-pass membrane protein</topology>
    </subcellularLocation>
</comment>
<gene>
    <name evidence="6" type="ORF">EKH83_11435</name>
</gene>
<dbReference type="AlphaFoldDB" id="A0A4Q0M8D0"/>
<sequence length="392" mass="44008">MSTYITLIILSGLVICSYMFELLASKTRLPSVLLLLFLGIGLQQAFTYFHIQTFNFQSVLPALGTIGLILIVFEGSLELRYESHKNKLISRSFLSALIILLATTTAIAIIIQHFSGYNFYVCFTNAIPLSIISSAIAIPSASGLDKQKKEFIVYESSFSDILGIIAFNFAINNRNITFSSFTRLGAEIVLILVISVISCLLLLYLMGRIGHHIKFFLIISILILVYALGQKYHLSALIIVLAFGLFLNNADKIRIPLFRRVFLYSHLPKDLVQLLQLSAESAFIIRTFFFVIFGFTMSVSDLGQIELLMQGVIILFAVYMIRFIYLKFVARGDVFPEVFISPRGLISILLYYNLPAYLQIEEVGKGLLFVIILLSSIIMSIGLLLTRKRASV</sequence>
<keyword evidence="5" id="KW-0472">Membrane</keyword>
<feature type="transmembrane region" description="Helical" evidence="5">
    <location>
        <begin position="234"/>
        <end position="250"/>
    </location>
</feature>
<evidence type="ECO:0000256" key="5">
    <source>
        <dbReference type="SAM" id="Phobius"/>
    </source>
</evidence>
<reference evidence="6 7" key="1">
    <citation type="submission" date="2018-12" db="EMBL/GenBank/DDBJ databases">
        <title>The Draft Genome Sequence of the Soil Bacterium Pedobacter tournemirensis R1.</title>
        <authorList>
            <person name="He J."/>
        </authorList>
    </citation>
    <scope>NUCLEOTIDE SEQUENCE [LARGE SCALE GENOMIC DNA]</scope>
    <source>
        <strain evidence="6 7">R1</strain>
    </source>
</reference>
<feature type="transmembrane region" description="Helical" evidence="5">
    <location>
        <begin position="212"/>
        <end position="228"/>
    </location>
</feature>
<feature type="transmembrane region" description="Helical" evidence="5">
    <location>
        <begin position="6"/>
        <end position="24"/>
    </location>
</feature>
<protein>
    <submittedName>
        <fullName evidence="6">Sodium:proton antiporter</fullName>
    </submittedName>
</protein>
<dbReference type="GO" id="GO:0005886">
    <property type="term" value="C:plasma membrane"/>
    <property type="evidence" value="ECO:0007669"/>
    <property type="project" value="UniProtKB-SubCell"/>
</dbReference>
<dbReference type="GO" id="GO:0015297">
    <property type="term" value="F:antiporter activity"/>
    <property type="evidence" value="ECO:0007669"/>
    <property type="project" value="UniProtKB-KW"/>
</dbReference>
<feature type="transmembrane region" description="Helical" evidence="5">
    <location>
        <begin position="366"/>
        <end position="386"/>
    </location>
</feature>
<dbReference type="RefSeq" id="WP_128769570.1">
    <property type="nucleotide sequence ID" value="NZ_RXOC01000007.1"/>
</dbReference>
<dbReference type="Gene3D" id="1.20.1530.20">
    <property type="match status" value="1"/>
</dbReference>
<keyword evidence="5" id="KW-0812">Transmembrane</keyword>
<feature type="transmembrane region" description="Helical" evidence="5">
    <location>
        <begin position="183"/>
        <end position="205"/>
    </location>
</feature>
<dbReference type="InterPro" id="IPR038770">
    <property type="entry name" value="Na+/solute_symporter_sf"/>
</dbReference>
<keyword evidence="3" id="KW-0050">Antiport</keyword>
<evidence type="ECO:0000313" key="6">
    <source>
        <dbReference type="EMBL" id="RXF69295.1"/>
    </source>
</evidence>
<comment type="caution">
    <text evidence="6">The sequence shown here is derived from an EMBL/GenBank/DDBJ whole genome shotgun (WGS) entry which is preliminary data.</text>
</comment>
<keyword evidence="4" id="KW-0406">Ion transport</keyword>
<feature type="transmembrane region" description="Helical" evidence="5">
    <location>
        <begin position="271"/>
        <end position="295"/>
    </location>
</feature>
<dbReference type="Proteomes" id="UP000290848">
    <property type="component" value="Unassembled WGS sequence"/>
</dbReference>
<evidence type="ECO:0000256" key="3">
    <source>
        <dbReference type="ARBA" id="ARBA00022449"/>
    </source>
</evidence>
<evidence type="ECO:0000256" key="1">
    <source>
        <dbReference type="ARBA" id="ARBA00004651"/>
    </source>
</evidence>
<feature type="transmembrane region" description="Helical" evidence="5">
    <location>
        <begin position="93"/>
        <end position="111"/>
    </location>
</feature>
<feature type="transmembrane region" description="Helical" evidence="5">
    <location>
        <begin position="55"/>
        <end position="73"/>
    </location>
</feature>
<dbReference type="EMBL" id="RXOC01000007">
    <property type="protein sequence ID" value="RXF69295.1"/>
    <property type="molecule type" value="Genomic_DNA"/>
</dbReference>
<proteinExistence type="predicted"/>
<keyword evidence="2" id="KW-0813">Transport</keyword>
<feature type="transmembrane region" description="Helical" evidence="5">
    <location>
        <begin position="151"/>
        <end position="171"/>
    </location>
</feature>
<name>A0A4Q0M8D0_9SPHI</name>
<keyword evidence="5" id="KW-1133">Transmembrane helix</keyword>
<feature type="transmembrane region" description="Helical" evidence="5">
    <location>
        <begin position="334"/>
        <end position="354"/>
    </location>
</feature>
<evidence type="ECO:0000256" key="2">
    <source>
        <dbReference type="ARBA" id="ARBA00022448"/>
    </source>
</evidence>
<organism evidence="6 7">
    <name type="scientific">Arcticibacter tournemirensis</name>
    <dbReference type="NCBI Taxonomy" id="699437"/>
    <lineage>
        <taxon>Bacteria</taxon>
        <taxon>Pseudomonadati</taxon>
        <taxon>Bacteroidota</taxon>
        <taxon>Sphingobacteriia</taxon>
        <taxon>Sphingobacteriales</taxon>
        <taxon>Sphingobacteriaceae</taxon>
        <taxon>Arcticibacter</taxon>
    </lineage>
</organism>
<dbReference type="PANTHER" id="PTHR32507:SF0">
    <property type="entry name" value="NA(+)_H(+) ANTIPORTER 2-RELATED"/>
    <property type="match status" value="1"/>
</dbReference>
<accession>A0A4Q0M8D0</accession>
<dbReference type="GO" id="GO:0006811">
    <property type="term" value="P:monoatomic ion transport"/>
    <property type="evidence" value="ECO:0007669"/>
    <property type="project" value="UniProtKB-KW"/>
</dbReference>